<name>A0ABD0NHT8_CIRMR</name>
<protein>
    <submittedName>
        <fullName evidence="1">Uncharacterized protein</fullName>
    </submittedName>
</protein>
<sequence length="52" mass="5458">VNGVYDLSPTQSNIPLVDDVSETPSNHTIALVMNTTDGLSSNHIESAAATEM</sequence>
<evidence type="ECO:0000313" key="1">
    <source>
        <dbReference type="EMBL" id="KAL0161212.1"/>
    </source>
</evidence>
<dbReference type="Proteomes" id="UP001529510">
    <property type="component" value="Unassembled WGS sequence"/>
</dbReference>
<feature type="non-terminal residue" evidence="1">
    <location>
        <position position="1"/>
    </location>
</feature>
<accession>A0ABD0NHT8</accession>
<reference evidence="1 2" key="1">
    <citation type="submission" date="2024-05" db="EMBL/GenBank/DDBJ databases">
        <title>Genome sequencing and assembly of Indian major carp, Cirrhinus mrigala (Hamilton, 1822).</title>
        <authorList>
            <person name="Mohindra V."/>
            <person name="Chowdhury L.M."/>
            <person name="Lal K."/>
            <person name="Jena J.K."/>
        </authorList>
    </citation>
    <scope>NUCLEOTIDE SEQUENCE [LARGE SCALE GENOMIC DNA]</scope>
    <source>
        <strain evidence="1">CM1030</strain>
        <tissue evidence="1">Blood</tissue>
    </source>
</reference>
<comment type="caution">
    <text evidence="1">The sequence shown here is derived from an EMBL/GenBank/DDBJ whole genome shotgun (WGS) entry which is preliminary data.</text>
</comment>
<proteinExistence type="predicted"/>
<gene>
    <name evidence="1" type="ORF">M9458_044937</name>
</gene>
<keyword evidence="2" id="KW-1185">Reference proteome</keyword>
<organism evidence="1 2">
    <name type="scientific">Cirrhinus mrigala</name>
    <name type="common">Mrigala</name>
    <dbReference type="NCBI Taxonomy" id="683832"/>
    <lineage>
        <taxon>Eukaryota</taxon>
        <taxon>Metazoa</taxon>
        <taxon>Chordata</taxon>
        <taxon>Craniata</taxon>
        <taxon>Vertebrata</taxon>
        <taxon>Euteleostomi</taxon>
        <taxon>Actinopterygii</taxon>
        <taxon>Neopterygii</taxon>
        <taxon>Teleostei</taxon>
        <taxon>Ostariophysi</taxon>
        <taxon>Cypriniformes</taxon>
        <taxon>Cyprinidae</taxon>
        <taxon>Labeoninae</taxon>
        <taxon>Labeonini</taxon>
        <taxon>Cirrhinus</taxon>
    </lineage>
</organism>
<dbReference type="AlphaFoldDB" id="A0ABD0NHT8"/>
<dbReference type="EMBL" id="JAMKFB020000022">
    <property type="protein sequence ID" value="KAL0161212.1"/>
    <property type="molecule type" value="Genomic_DNA"/>
</dbReference>
<evidence type="ECO:0000313" key="2">
    <source>
        <dbReference type="Proteomes" id="UP001529510"/>
    </source>
</evidence>